<evidence type="ECO:0008006" key="4">
    <source>
        <dbReference type="Google" id="ProtNLM"/>
    </source>
</evidence>
<protein>
    <recommendedName>
        <fullName evidence="4">DUF3828 domain-containing protein</fullName>
    </recommendedName>
</protein>
<keyword evidence="1" id="KW-0732">Signal</keyword>
<dbReference type="OrthoDB" id="8453064at2"/>
<gene>
    <name evidence="2" type="ORF">PAA8504_02072</name>
</gene>
<dbReference type="AlphaFoldDB" id="A0A2R8BVR0"/>
<evidence type="ECO:0000256" key="1">
    <source>
        <dbReference type="SAM" id="SignalP"/>
    </source>
</evidence>
<accession>A0A2R8BVR0</accession>
<evidence type="ECO:0000313" key="2">
    <source>
        <dbReference type="EMBL" id="SPJ24244.1"/>
    </source>
</evidence>
<organism evidence="2 3">
    <name type="scientific">Palleronia abyssalis</name>
    <dbReference type="NCBI Taxonomy" id="1501240"/>
    <lineage>
        <taxon>Bacteria</taxon>
        <taxon>Pseudomonadati</taxon>
        <taxon>Pseudomonadota</taxon>
        <taxon>Alphaproteobacteria</taxon>
        <taxon>Rhodobacterales</taxon>
        <taxon>Roseobacteraceae</taxon>
        <taxon>Palleronia</taxon>
    </lineage>
</organism>
<proteinExistence type="predicted"/>
<feature type="chain" id="PRO_5015335447" description="DUF3828 domain-containing protein" evidence="1">
    <location>
        <begin position="24"/>
        <end position="130"/>
    </location>
</feature>
<dbReference type="Proteomes" id="UP000244912">
    <property type="component" value="Unassembled WGS sequence"/>
</dbReference>
<reference evidence="2 3" key="1">
    <citation type="submission" date="2018-03" db="EMBL/GenBank/DDBJ databases">
        <authorList>
            <person name="Keele B.F."/>
        </authorList>
    </citation>
    <scope>NUCLEOTIDE SEQUENCE [LARGE SCALE GENOMIC DNA]</scope>
    <source>
        <strain evidence="2 3">CECT 8504</strain>
    </source>
</reference>
<name>A0A2R8BVR0_9RHOB</name>
<sequence>MKYSPIALSLFFWGSLGLGTANAQGVMFEYFATLSPRDTYSSEGVALNSVCAIVQQDRANVHRFGNPDGEEPDPFFTTSERRAMIQGKCDYDRTHHTVDRIRNRVIGFVFVRVYGSGGQVSRVEIQEAAG</sequence>
<dbReference type="RefSeq" id="WP_108894099.1">
    <property type="nucleotide sequence ID" value="NZ_ONZF01000004.1"/>
</dbReference>
<evidence type="ECO:0000313" key="3">
    <source>
        <dbReference type="Proteomes" id="UP000244912"/>
    </source>
</evidence>
<dbReference type="EMBL" id="ONZF01000004">
    <property type="protein sequence ID" value="SPJ24244.1"/>
    <property type="molecule type" value="Genomic_DNA"/>
</dbReference>
<feature type="signal peptide" evidence="1">
    <location>
        <begin position="1"/>
        <end position="23"/>
    </location>
</feature>
<keyword evidence="3" id="KW-1185">Reference proteome</keyword>